<dbReference type="CDD" id="cd19821">
    <property type="entry name" value="Bbox1_BBX-like"/>
    <property type="match status" value="1"/>
</dbReference>
<feature type="compositionally biased region" description="Polar residues" evidence="5">
    <location>
        <begin position="213"/>
        <end position="223"/>
    </location>
</feature>
<feature type="compositionally biased region" description="Polar residues" evidence="5">
    <location>
        <begin position="174"/>
        <end position="183"/>
    </location>
</feature>
<evidence type="ECO:0000256" key="5">
    <source>
        <dbReference type="SAM" id="MobiDB-lite"/>
    </source>
</evidence>
<dbReference type="InterPro" id="IPR049808">
    <property type="entry name" value="CONSTANS-like_Bbox1"/>
</dbReference>
<name>A0AAV7EVZ6_ARIFI</name>
<dbReference type="Proteomes" id="UP000825729">
    <property type="component" value="Unassembled WGS sequence"/>
</dbReference>
<protein>
    <recommendedName>
        <fullName evidence="6">B box-type domain-containing protein</fullName>
    </recommendedName>
</protein>
<evidence type="ECO:0000313" key="7">
    <source>
        <dbReference type="EMBL" id="KAG9452819.1"/>
    </source>
</evidence>
<dbReference type="AlphaFoldDB" id="A0AAV7EVZ6"/>
<keyword evidence="2 4" id="KW-0863">Zinc-finger</keyword>
<comment type="caution">
    <text evidence="7">The sequence shown here is derived from an EMBL/GenBank/DDBJ whole genome shotgun (WGS) entry which is preliminary data.</text>
</comment>
<feature type="compositionally biased region" description="Acidic residues" evidence="5">
    <location>
        <begin position="86"/>
        <end position="123"/>
    </location>
</feature>
<evidence type="ECO:0000256" key="4">
    <source>
        <dbReference type="PROSITE-ProRule" id="PRU00024"/>
    </source>
</evidence>
<evidence type="ECO:0000256" key="2">
    <source>
        <dbReference type="ARBA" id="ARBA00022771"/>
    </source>
</evidence>
<reference evidence="7 8" key="1">
    <citation type="submission" date="2021-07" db="EMBL/GenBank/DDBJ databases">
        <title>The Aristolochia fimbriata genome: insights into angiosperm evolution, floral development and chemical biosynthesis.</title>
        <authorList>
            <person name="Jiao Y."/>
        </authorList>
    </citation>
    <scope>NUCLEOTIDE SEQUENCE [LARGE SCALE GENOMIC DNA]</scope>
    <source>
        <strain evidence="7">IBCAS-2021</strain>
        <tissue evidence="7">Leaf</tissue>
    </source>
</reference>
<dbReference type="Pfam" id="PF00643">
    <property type="entry name" value="zf-B_box"/>
    <property type="match status" value="1"/>
</dbReference>
<gene>
    <name evidence="7" type="ORF">H6P81_005723</name>
</gene>
<dbReference type="SMART" id="SM00336">
    <property type="entry name" value="BBOX"/>
    <property type="match status" value="1"/>
</dbReference>
<dbReference type="PROSITE" id="PS50119">
    <property type="entry name" value="ZF_BBOX"/>
    <property type="match status" value="1"/>
</dbReference>
<feature type="region of interest" description="Disordered" evidence="5">
    <location>
        <begin position="80"/>
        <end position="239"/>
    </location>
</feature>
<organism evidence="7 8">
    <name type="scientific">Aristolochia fimbriata</name>
    <name type="common">White veined hardy Dutchman's pipe vine</name>
    <dbReference type="NCBI Taxonomy" id="158543"/>
    <lineage>
        <taxon>Eukaryota</taxon>
        <taxon>Viridiplantae</taxon>
        <taxon>Streptophyta</taxon>
        <taxon>Embryophyta</taxon>
        <taxon>Tracheophyta</taxon>
        <taxon>Spermatophyta</taxon>
        <taxon>Magnoliopsida</taxon>
        <taxon>Magnoliidae</taxon>
        <taxon>Piperales</taxon>
        <taxon>Aristolochiaceae</taxon>
        <taxon>Aristolochia</taxon>
    </lineage>
</organism>
<dbReference type="InterPro" id="IPR000315">
    <property type="entry name" value="Znf_B-box"/>
</dbReference>
<evidence type="ECO:0000259" key="6">
    <source>
        <dbReference type="PROSITE" id="PS50119"/>
    </source>
</evidence>
<feature type="domain" description="B box-type" evidence="6">
    <location>
        <begin position="1"/>
        <end position="45"/>
    </location>
</feature>
<evidence type="ECO:0000313" key="8">
    <source>
        <dbReference type="Proteomes" id="UP000825729"/>
    </source>
</evidence>
<feature type="compositionally biased region" description="Low complexity" evidence="5">
    <location>
        <begin position="128"/>
        <end position="153"/>
    </location>
</feature>
<dbReference type="PANTHER" id="PTHR31717:SF60">
    <property type="entry name" value="B-BOX TYPE ZINC FINGER FAMILY PROTEIN"/>
    <property type="match status" value="1"/>
</dbReference>
<keyword evidence="8" id="KW-1185">Reference proteome</keyword>
<proteinExistence type="predicted"/>
<sequence>MKECELCDHPARMYCESDQASLCWDCDAKVHGANFLVARHSRSLLCQNCQSPTPWRASGAKLGPTVSVCEGCLTGCNGGGRVQVQDENERDDEEDEDGEDEGDEDEDDADYGNEEEAEEEEGDNQVVPWSSSTPPPVSTSSSSEGSSARIASSNKRRRENEDLSSQDDVDLSSFRPNSETVTRVGSEDEATSTISPRRKKPITSRLAELDSPPAQSGNGSSPVGSIGRFQPRGKFPGDEIEAPTATILDIRQLGKPARTLDLITGSSLERPI</sequence>
<evidence type="ECO:0000256" key="1">
    <source>
        <dbReference type="ARBA" id="ARBA00022723"/>
    </source>
</evidence>
<dbReference type="EMBL" id="JAINDJ010000003">
    <property type="protein sequence ID" value="KAG9452819.1"/>
    <property type="molecule type" value="Genomic_DNA"/>
</dbReference>
<keyword evidence="3" id="KW-0862">Zinc</keyword>
<evidence type="ECO:0000256" key="3">
    <source>
        <dbReference type="ARBA" id="ARBA00022833"/>
    </source>
</evidence>
<dbReference type="GO" id="GO:0008270">
    <property type="term" value="F:zinc ion binding"/>
    <property type="evidence" value="ECO:0007669"/>
    <property type="project" value="UniProtKB-KW"/>
</dbReference>
<accession>A0AAV7EVZ6</accession>
<dbReference type="PANTHER" id="PTHR31717">
    <property type="entry name" value="ZINC FINGER PROTEIN CONSTANS-LIKE 10"/>
    <property type="match status" value="1"/>
</dbReference>
<keyword evidence="1" id="KW-0479">Metal-binding</keyword>